<dbReference type="NCBIfam" id="TIGR00498">
    <property type="entry name" value="lexA"/>
    <property type="match status" value="1"/>
</dbReference>
<evidence type="ECO:0000256" key="4">
    <source>
        <dbReference type="ARBA" id="ARBA00022763"/>
    </source>
</evidence>
<feature type="active site" description="For autocatalytic cleavage activity" evidence="12">
    <location>
        <position position="162"/>
    </location>
</feature>
<dbReference type="InterPro" id="IPR050077">
    <property type="entry name" value="LexA_repressor"/>
</dbReference>
<evidence type="ECO:0000259" key="15">
    <source>
        <dbReference type="Pfam" id="PF01726"/>
    </source>
</evidence>
<dbReference type="GO" id="GO:0009432">
    <property type="term" value="P:SOS response"/>
    <property type="evidence" value="ECO:0007669"/>
    <property type="project" value="UniProtKB-UniRule"/>
</dbReference>
<dbReference type="InterPro" id="IPR006197">
    <property type="entry name" value="Peptidase_S24_LexA"/>
</dbReference>
<gene>
    <name evidence="12 16" type="primary">lexA</name>
    <name evidence="16" type="ORF">E6K73_00180</name>
</gene>
<keyword evidence="4 12" id="KW-0227">DNA damage</keyword>
<dbReference type="Gene3D" id="1.10.10.10">
    <property type="entry name" value="Winged helix-like DNA-binding domain superfamily/Winged helix DNA-binding domain"/>
    <property type="match status" value="1"/>
</dbReference>
<feature type="active site" description="For autocatalytic cleavage activity" evidence="12">
    <location>
        <position position="125"/>
    </location>
</feature>
<keyword evidence="10 12" id="KW-0234">DNA repair</keyword>
<keyword evidence="3 12" id="KW-0235">DNA replication</keyword>
<name>A0A538SS26_UNCEI</name>
<proteinExistence type="inferred from homology"/>
<keyword evidence="2 12" id="KW-0678">Repressor</keyword>
<keyword evidence="8 12" id="KW-0238">DNA-binding</keyword>
<evidence type="ECO:0000313" key="17">
    <source>
        <dbReference type="Proteomes" id="UP000320184"/>
    </source>
</evidence>
<dbReference type="PANTHER" id="PTHR33516:SF2">
    <property type="entry name" value="LEXA REPRESSOR-RELATED"/>
    <property type="match status" value="1"/>
</dbReference>
<evidence type="ECO:0000313" key="16">
    <source>
        <dbReference type="EMBL" id="TMQ54188.1"/>
    </source>
</evidence>
<dbReference type="GO" id="GO:0006508">
    <property type="term" value="P:proteolysis"/>
    <property type="evidence" value="ECO:0007669"/>
    <property type="project" value="InterPro"/>
</dbReference>
<keyword evidence="9 12" id="KW-0804">Transcription</keyword>
<evidence type="ECO:0000256" key="6">
    <source>
        <dbReference type="ARBA" id="ARBA00022813"/>
    </source>
</evidence>
<dbReference type="GO" id="GO:0003677">
    <property type="term" value="F:DNA binding"/>
    <property type="evidence" value="ECO:0007669"/>
    <property type="project" value="UniProtKB-UniRule"/>
</dbReference>
<evidence type="ECO:0000256" key="7">
    <source>
        <dbReference type="ARBA" id="ARBA00023015"/>
    </source>
</evidence>
<dbReference type="CDD" id="cd00090">
    <property type="entry name" value="HTH_ARSR"/>
    <property type="match status" value="1"/>
</dbReference>
<dbReference type="Pfam" id="PF01726">
    <property type="entry name" value="LexA_DNA_bind"/>
    <property type="match status" value="1"/>
</dbReference>
<feature type="domain" description="LexA repressor DNA-binding" evidence="15">
    <location>
        <begin position="2"/>
        <end position="63"/>
    </location>
</feature>
<dbReference type="InterPro" id="IPR011991">
    <property type="entry name" value="ArsR-like_HTH"/>
</dbReference>
<feature type="domain" description="Peptidase S24/S26A/S26B/S26C" evidence="14">
    <location>
        <begin position="83"/>
        <end position="197"/>
    </location>
</feature>
<comment type="catalytic activity">
    <reaction evidence="12">
        <text>Hydrolysis of Ala-|-Gly bond in repressor LexA.</text>
        <dbReference type="EC" id="3.4.21.88"/>
    </reaction>
</comment>
<evidence type="ECO:0000259" key="14">
    <source>
        <dbReference type="Pfam" id="PF00717"/>
    </source>
</evidence>
<comment type="caution">
    <text evidence="16">The sequence shown here is derived from an EMBL/GenBank/DDBJ whole genome shotgun (WGS) entry which is preliminary data.</text>
</comment>
<evidence type="ECO:0000256" key="9">
    <source>
        <dbReference type="ARBA" id="ARBA00023163"/>
    </source>
</evidence>
<comment type="function">
    <text evidence="12">Represses a number of genes involved in the response to DNA damage (SOS response), including recA and lexA. In the presence of single-stranded DNA, RecA interacts with LexA causing an autocatalytic cleavage which disrupts the DNA-binding part of LexA, leading to derepression of the SOS regulon and eventually DNA repair.</text>
</comment>
<evidence type="ECO:0000256" key="5">
    <source>
        <dbReference type="ARBA" id="ARBA00022801"/>
    </source>
</evidence>
<dbReference type="GO" id="GO:0045892">
    <property type="term" value="P:negative regulation of DNA-templated transcription"/>
    <property type="evidence" value="ECO:0007669"/>
    <property type="project" value="UniProtKB-UniRule"/>
</dbReference>
<evidence type="ECO:0000256" key="1">
    <source>
        <dbReference type="ARBA" id="ARBA00007484"/>
    </source>
</evidence>
<dbReference type="HAMAP" id="MF_00015">
    <property type="entry name" value="LexA"/>
    <property type="match status" value="1"/>
</dbReference>
<dbReference type="FunFam" id="2.10.109.10:FF:000001">
    <property type="entry name" value="LexA repressor"/>
    <property type="match status" value="1"/>
</dbReference>
<evidence type="ECO:0000256" key="12">
    <source>
        <dbReference type="HAMAP-Rule" id="MF_00015"/>
    </source>
</evidence>
<dbReference type="EMBL" id="VBOT01000002">
    <property type="protein sequence ID" value="TMQ54188.1"/>
    <property type="molecule type" value="Genomic_DNA"/>
</dbReference>
<sequence>MLNDRSREILGFIQAFKRERGFPPTIREIGEAFGISSTNGVRYHLSVLEKAGLLKRSGKISRGIESLGPASSGARGPASRGIPILGRVAAGQPILAEECYEGRLEPGELFGDPNGLFALRVRGDSMVDAGIFEGDYVVVRHQERASPGEMIVALLGDEATVKYYRRVRDQVELIPANPKYKPIVVREGSDFRILGIVRGVVRTLKR</sequence>
<dbReference type="Pfam" id="PF00717">
    <property type="entry name" value="Peptidase_S24"/>
    <property type="match status" value="1"/>
</dbReference>
<feature type="DNA-binding region" description="H-T-H motif" evidence="12">
    <location>
        <begin position="26"/>
        <end position="46"/>
    </location>
</feature>
<dbReference type="SUPFAM" id="SSF46785">
    <property type="entry name" value="Winged helix' DNA-binding domain"/>
    <property type="match status" value="1"/>
</dbReference>
<feature type="site" description="Cleavage; by autolysis" evidence="12">
    <location>
        <begin position="90"/>
        <end position="91"/>
    </location>
</feature>
<evidence type="ECO:0000256" key="8">
    <source>
        <dbReference type="ARBA" id="ARBA00023125"/>
    </source>
</evidence>
<dbReference type="AlphaFoldDB" id="A0A538SS26"/>
<evidence type="ECO:0000256" key="11">
    <source>
        <dbReference type="ARBA" id="ARBA00023236"/>
    </source>
</evidence>
<keyword evidence="11 12" id="KW-0742">SOS response</keyword>
<dbReference type="EC" id="3.4.21.88" evidence="12"/>
<dbReference type="GO" id="GO:0006281">
    <property type="term" value="P:DNA repair"/>
    <property type="evidence" value="ECO:0007669"/>
    <property type="project" value="UniProtKB-UniRule"/>
</dbReference>
<comment type="subunit">
    <text evidence="12">Homodimer.</text>
</comment>
<protein>
    <recommendedName>
        <fullName evidence="12">LexA repressor</fullName>
        <ecNumber evidence="12">3.4.21.88</ecNumber>
    </recommendedName>
</protein>
<dbReference type="InterPro" id="IPR036286">
    <property type="entry name" value="LexA/Signal_pep-like_sf"/>
</dbReference>
<evidence type="ECO:0000256" key="2">
    <source>
        <dbReference type="ARBA" id="ARBA00022491"/>
    </source>
</evidence>
<organism evidence="16 17">
    <name type="scientific">Eiseniibacteriota bacterium</name>
    <dbReference type="NCBI Taxonomy" id="2212470"/>
    <lineage>
        <taxon>Bacteria</taxon>
        <taxon>Candidatus Eiseniibacteriota</taxon>
    </lineage>
</organism>
<dbReference type="SUPFAM" id="SSF51306">
    <property type="entry name" value="LexA/Signal peptidase"/>
    <property type="match status" value="1"/>
</dbReference>
<evidence type="ECO:0000256" key="13">
    <source>
        <dbReference type="RuleBase" id="RU003991"/>
    </source>
</evidence>
<comment type="similarity">
    <text evidence="1 12 13">Belongs to the peptidase S24 family.</text>
</comment>
<dbReference type="InterPro" id="IPR039418">
    <property type="entry name" value="LexA-like"/>
</dbReference>
<dbReference type="PRINTS" id="PR00726">
    <property type="entry name" value="LEXASERPTASE"/>
</dbReference>
<accession>A0A538SS26</accession>
<reference evidence="16 17" key="1">
    <citation type="journal article" date="2019" name="Nat. Microbiol.">
        <title>Mediterranean grassland soil C-N compound turnover is dependent on rainfall and depth, and is mediated by genomically divergent microorganisms.</title>
        <authorList>
            <person name="Diamond S."/>
            <person name="Andeer P.F."/>
            <person name="Li Z."/>
            <person name="Crits-Christoph A."/>
            <person name="Burstein D."/>
            <person name="Anantharaman K."/>
            <person name="Lane K.R."/>
            <person name="Thomas B.C."/>
            <person name="Pan C."/>
            <person name="Northen T.R."/>
            <person name="Banfield J.F."/>
        </authorList>
    </citation>
    <scope>NUCLEOTIDE SEQUENCE [LARGE SCALE GENOMIC DNA]</scope>
    <source>
        <strain evidence="16">WS_3</strain>
    </source>
</reference>
<dbReference type="Gene3D" id="2.10.109.10">
    <property type="entry name" value="Umud Fragment, subunit A"/>
    <property type="match status" value="1"/>
</dbReference>
<dbReference type="InterPro" id="IPR006199">
    <property type="entry name" value="LexA_DNA-bd_dom"/>
</dbReference>
<dbReference type="GO" id="GO:0006260">
    <property type="term" value="P:DNA replication"/>
    <property type="evidence" value="ECO:0007669"/>
    <property type="project" value="UniProtKB-UniRule"/>
</dbReference>
<dbReference type="CDD" id="cd06529">
    <property type="entry name" value="S24_LexA-like"/>
    <property type="match status" value="1"/>
</dbReference>
<dbReference type="InterPro" id="IPR015927">
    <property type="entry name" value="Peptidase_S24_S26A/B/C"/>
</dbReference>
<dbReference type="InterPro" id="IPR036390">
    <property type="entry name" value="WH_DNA-bd_sf"/>
</dbReference>
<keyword evidence="6 12" id="KW-0068">Autocatalytic cleavage</keyword>
<dbReference type="PANTHER" id="PTHR33516">
    <property type="entry name" value="LEXA REPRESSOR"/>
    <property type="match status" value="1"/>
</dbReference>
<dbReference type="Proteomes" id="UP000320184">
    <property type="component" value="Unassembled WGS sequence"/>
</dbReference>
<keyword evidence="5 12" id="KW-0378">Hydrolase</keyword>
<dbReference type="GO" id="GO:0004252">
    <property type="term" value="F:serine-type endopeptidase activity"/>
    <property type="evidence" value="ECO:0007669"/>
    <property type="project" value="UniProtKB-UniRule"/>
</dbReference>
<evidence type="ECO:0000256" key="10">
    <source>
        <dbReference type="ARBA" id="ARBA00023204"/>
    </source>
</evidence>
<dbReference type="InterPro" id="IPR036388">
    <property type="entry name" value="WH-like_DNA-bd_sf"/>
</dbReference>
<dbReference type="InterPro" id="IPR006200">
    <property type="entry name" value="LexA"/>
</dbReference>
<evidence type="ECO:0000256" key="3">
    <source>
        <dbReference type="ARBA" id="ARBA00022705"/>
    </source>
</evidence>
<keyword evidence="7 12" id="KW-0805">Transcription regulation</keyword>